<protein>
    <submittedName>
        <fullName evidence="1">Uncharacterized protein</fullName>
    </submittedName>
</protein>
<proteinExistence type="predicted"/>
<dbReference type="InterPro" id="IPR022803">
    <property type="entry name" value="Ribosomal_uL5_dom_sf"/>
</dbReference>
<evidence type="ECO:0000313" key="1">
    <source>
        <dbReference type="EMBL" id="AIE95753.1"/>
    </source>
</evidence>
<organism evidence="1">
    <name type="scientific">uncultured marine group II/III euryarchaeote AD1000_70_A02</name>
    <dbReference type="NCBI Taxonomy" id="1457802"/>
    <lineage>
        <taxon>Archaea</taxon>
        <taxon>Methanobacteriati</taxon>
        <taxon>Methanobacteriota</taxon>
        <taxon>environmental samples</taxon>
    </lineage>
</organism>
<dbReference type="SUPFAM" id="SSF55282">
    <property type="entry name" value="RL5-like"/>
    <property type="match status" value="1"/>
</dbReference>
<name>A0A075FWP6_9EURY</name>
<dbReference type="PANTHER" id="PTHR39652">
    <property type="entry name" value="UPF0201 PROTEIN TK1335"/>
    <property type="match status" value="1"/>
</dbReference>
<dbReference type="InterPro" id="IPR002739">
    <property type="entry name" value="PAB1135-like"/>
</dbReference>
<dbReference type="Gene3D" id="3.30.1440.10">
    <property type="match status" value="1"/>
</dbReference>
<dbReference type="PANTHER" id="PTHR39652:SF1">
    <property type="entry name" value="UPF0201 PROTEIN TK1335"/>
    <property type="match status" value="1"/>
</dbReference>
<dbReference type="AlphaFoldDB" id="A0A075FWP6"/>
<sequence length="192" mass="20692">MIRVPGSLLMQRTHGHERPRAVVTPLISVSTVVQPHEDPSRVVEAVKAMFSDWIPDVIPSNTDFPNDRSAVMMTGSSESLDTLLEATKNQRILDTALDAMTMELDGGSTGFSLSRQAALAGKASFVISERAMGGEIRVGLTGDGLAGWLEQRTSHAGRDSVPRSVGDGLAMTDEGEPVEWFNREGNRTIGED</sequence>
<accession>A0A075FWP6</accession>
<dbReference type="EMBL" id="KF900460">
    <property type="protein sequence ID" value="AIE95753.1"/>
    <property type="molecule type" value="Genomic_DNA"/>
</dbReference>
<reference evidence="1" key="1">
    <citation type="journal article" date="2014" name="Genome Biol. Evol.">
        <title>Pangenome evidence for extensive interdomain horizontal transfer affecting lineage core and shell genes in uncultured planktonic thaumarchaeota and euryarchaeota.</title>
        <authorList>
            <person name="Deschamps P."/>
            <person name="Zivanovic Y."/>
            <person name="Moreira D."/>
            <person name="Rodriguez-Valera F."/>
            <person name="Lopez-Garcia P."/>
        </authorList>
    </citation>
    <scope>NUCLEOTIDE SEQUENCE</scope>
</reference>